<evidence type="ECO:0000313" key="2">
    <source>
        <dbReference type="Proteomes" id="UP001550853"/>
    </source>
</evidence>
<evidence type="ECO:0000313" key="1">
    <source>
        <dbReference type="EMBL" id="MEU3708471.1"/>
    </source>
</evidence>
<dbReference type="SUPFAM" id="SSF53756">
    <property type="entry name" value="UDP-Glycosyltransferase/glycogen phosphorylase"/>
    <property type="match status" value="1"/>
</dbReference>
<sequence>MALTCPPERLTSGRLRAMVAQVLDDPSFAHAAARVRTEMLGTPTPAGSSRSWNGW</sequence>
<dbReference type="EMBL" id="JBEZVI010000001">
    <property type="protein sequence ID" value="MEU3708471.1"/>
    <property type="molecule type" value="Genomic_DNA"/>
</dbReference>
<protein>
    <submittedName>
        <fullName evidence="1">Uncharacterized protein</fullName>
    </submittedName>
</protein>
<dbReference type="Proteomes" id="UP001550853">
    <property type="component" value="Unassembled WGS sequence"/>
</dbReference>
<name>A0ABV2YRW9_9ACTN</name>
<accession>A0ABV2YRW9</accession>
<proteinExistence type="predicted"/>
<comment type="caution">
    <text evidence="1">The sequence shown here is derived from an EMBL/GenBank/DDBJ whole genome shotgun (WGS) entry which is preliminary data.</text>
</comment>
<gene>
    <name evidence="1" type="ORF">AB0E61_00025</name>
</gene>
<dbReference type="RefSeq" id="WP_157848097.1">
    <property type="nucleotide sequence ID" value="NZ_JBEZVI010000001.1"/>
</dbReference>
<reference evidence="1 2" key="1">
    <citation type="submission" date="2024-06" db="EMBL/GenBank/DDBJ databases">
        <title>The Natural Products Discovery Center: Release of the First 8490 Sequenced Strains for Exploring Actinobacteria Biosynthetic Diversity.</title>
        <authorList>
            <person name="Kalkreuter E."/>
            <person name="Kautsar S.A."/>
            <person name="Yang D."/>
            <person name="Bader C.D."/>
            <person name="Teijaro C.N."/>
            <person name="Fluegel L."/>
            <person name="Davis C.M."/>
            <person name="Simpson J.R."/>
            <person name="Lauterbach L."/>
            <person name="Steele A.D."/>
            <person name="Gui C."/>
            <person name="Meng S."/>
            <person name="Li G."/>
            <person name="Viehrig K."/>
            <person name="Ye F."/>
            <person name="Su P."/>
            <person name="Kiefer A.F."/>
            <person name="Nichols A."/>
            <person name="Cepeda A.J."/>
            <person name="Yan W."/>
            <person name="Fan B."/>
            <person name="Jiang Y."/>
            <person name="Adhikari A."/>
            <person name="Zheng C.-J."/>
            <person name="Schuster L."/>
            <person name="Cowan T.M."/>
            <person name="Smanski M.J."/>
            <person name="Chevrette M.G."/>
            <person name="De Carvalho L.P.S."/>
            <person name="Shen B."/>
        </authorList>
    </citation>
    <scope>NUCLEOTIDE SEQUENCE [LARGE SCALE GENOMIC DNA]</scope>
    <source>
        <strain evidence="1 2">NPDC033039</strain>
    </source>
</reference>
<organism evidence="1 2">
    <name type="scientific">Streptomyces catenulae</name>
    <dbReference type="NCBI Taxonomy" id="66875"/>
    <lineage>
        <taxon>Bacteria</taxon>
        <taxon>Bacillati</taxon>
        <taxon>Actinomycetota</taxon>
        <taxon>Actinomycetes</taxon>
        <taxon>Kitasatosporales</taxon>
        <taxon>Streptomycetaceae</taxon>
        <taxon>Streptomyces</taxon>
    </lineage>
</organism>
<keyword evidence="2" id="KW-1185">Reference proteome</keyword>
<dbReference type="Gene3D" id="3.40.50.2000">
    <property type="entry name" value="Glycogen Phosphorylase B"/>
    <property type="match status" value="1"/>
</dbReference>